<organism evidence="1 2">
    <name type="scientific">Methanobrevibacter arboriphilus</name>
    <dbReference type="NCBI Taxonomy" id="39441"/>
    <lineage>
        <taxon>Archaea</taxon>
        <taxon>Methanobacteriati</taxon>
        <taxon>Methanobacteriota</taxon>
        <taxon>Methanomada group</taxon>
        <taxon>Methanobacteria</taxon>
        <taxon>Methanobacteriales</taxon>
        <taxon>Methanobacteriaceae</taxon>
        <taxon>Methanobrevibacter</taxon>
    </lineage>
</organism>
<reference evidence="1" key="1">
    <citation type="submission" date="2019-06" db="EMBL/GenBank/DDBJ databases">
        <title>Complete genome sequence of Methanobrevibacter arboriphilus strain SA.</title>
        <authorList>
            <person name="Asakawa S."/>
        </authorList>
    </citation>
    <scope>NUCLEOTIDE SEQUENCE</scope>
    <source>
        <strain evidence="1">SA</strain>
    </source>
</reference>
<proteinExistence type="predicted"/>
<evidence type="ECO:0000313" key="1">
    <source>
        <dbReference type="EMBL" id="BBL62021.1"/>
    </source>
</evidence>
<sequence>MQLFLKNSKYYRKSKYFKKSKYSIKQFIYKYKYILNRHKNVVKYIEITKILLKIL</sequence>
<gene>
    <name evidence="1" type="ORF">MarbSA_10610</name>
</gene>
<keyword evidence="2" id="KW-1185">Reference proteome</keyword>
<dbReference type="Proteomes" id="UP000825015">
    <property type="component" value="Chromosome"/>
</dbReference>
<accession>A0ACA8R362</accession>
<dbReference type="EMBL" id="AP019779">
    <property type="protein sequence ID" value="BBL62021.1"/>
    <property type="molecule type" value="Genomic_DNA"/>
</dbReference>
<protein>
    <submittedName>
        <fullName evidence="1">Uncharacterized protein</fullName>
    </submittedName>
</protein>
<name>A0ACA8R362_METAZ</name>
<evidence type="ECO:0000313" key="2">
    <source>
        <dbReference type="Proteomes" id="UP000825015"/>
    </source>
</evidence>